<evidence type="ECO:0000256" key="1">
    <source>
        <dbReference type="ARBA" id="ARBA00022679"/>
    </source>
</evidence>
<evidence type="ECO:0000256" key="4">
    <source>
        <dbReference type="ARBA" id="ARBA00022840"/>
    </source>
</evidence>
<dbReference type="GO" id="GO:0005524">
    <property type="term" value="F:ATP binding"/>
    <property type="evidence" value="ECO:0007669"/>
    <property type="project" value="UniProtKB-UniRule"/>
</dbReference>
<evidence type="ECO:0000313" key="8">
    <source>
        <dbReference type="Proteomes" id="UP000554286"/>
    </source>
</evidence>
<gene>
    <name evidence="7" type="ORF">GGD89_000367</name>
</gene>
<protein>
    <submittedName>
        <fullName evidence="7">Serine/threonine-protein kinase</fullName>
        <ecNumber evidence="7">2.7.11.1</ecNumber>
    </submittedName>
</protein>
<dbReference type="InterPro" id="IPR011009">
    <property type="entry name" value="Kinase-like_dom_sf"/>
</dbReference>
<organism evidence="7 8">
    <name type="scientific">Roseospira visakhapatnamensis</name>
    <dbReference type="NCBI Taxonomy" id="390880"/>
    <lineage>
        <taxon>Bacteria</taxon>
        <taxon>Pseudomonadati</taxon>
        <taxon>Pseudomonadota</taxon>
        <taxon>Alphaproteobacteria</taxon>
        <taxon>Rhodospirillales</taxon>
        <taxon>Rhodospirillaceae</taxon>
        <taxon>Roseospira</taxon>
    </lineage>
</organism>
<sequence>MSAGEDGAATLGPYRLDGLLGQGAMSLVHRAVDTRDGRAVAVKTLRPELLTAGERALMMGRFQREADLGRKLVHPHLVRVRDHGEGPDGPFMVMDILTGPTLKDVIERDAPLPPARVLDLVLPVLDGLAHAHARGVVHRDVKPANVLLLDNESRPILMDFGIAAARDGATADLTQVGDMLGTPAYMAPEQLQGLAVSDRADVFAVGVVLYAMLTGERAFSGTLASIMQGILFEEPPPPSRTAAWLPADLDAVIAAALTKDPARRPDALGLVRALSSLATMLASVMPPAGAGVAADRAHAARQARDLAAVDDSARLSRLREALAHALDQALAKRLGQRQLRDIGVLLEAAGESLGRLDPDVRQAVSADLVALIETRGVKPALEIALSGAPLPGRPVRETRRDWMGAVRLLVLLSDALDRVGDSPAGDMALDRVAGEIADAVMDHAARLNASLGEEDGPDLAMVSADFMRLDVLCLALEEIGADTERASAEAQMAALATQVMRKVNAVIRHATQEGDALARFGMATMLGEVEDLIALAQRLLEGGEGGARQSGRAARMARAVVADFIDNAAAVAALYGSDLRAAMAAPALDTAGFGPRLRRLGHLYVFASRVHGADIAPALSTLAETVHGLVAEITEGLLRRAGAGEAAALEIVAVLLEMTDAFGWGAIRQRLLVVLRDGVMRRPGGQPGDRA</sequence>
<accession>A0A7W6RA46</accession>
<feature type="binding site" evidence="5">
    <location>
        <position position="43"/>
    </location>
    <ligand>
        <name>ATP</name>
        <dbReference type="ChEBI" id="CHEBI:30616"/>
    </ligand>
</feature>
<dbReference type="InterPro" id="IPR008271">
    <property type="entry name" value="Ser/Thr_kinase_AS"/>
</dbReference>
<dbReference type="Gene3D" id="1.10.510.10">
    <property type="entry name" value="Transferase(Phosphotransferase) domain 1"/>
    <property type="match status" value="1"/>
</dbReference>
<dbReference type="EMBL" id="JACIGK010000002">
    <property type="protein sequence ID" value="MBB4264760.1"/>
    <property type="molecule type" value="Genomic_DNA"/>
</dbReference>
<keyword evidence="2 5" id="KW-0547">Nucleotide-binding</keyword>
<dbReference type="InterPro" id="IPR017441">
    <property type="entry name" value="Protein_kinase_ATP_BS"/>
</dbReference>
<dbReference type="PROSITE" id="PS50011">
    <property type="entry name" value="PROTEIN_KINASE_DOM"/>
    <property type="match status" value="1"/>
</dbReference>
<dbReference type="GO" id="GO:0004674">
    <property type="term" value="F:protein serine/threonine kinase activity"/>
    <property type="evidence" value="ECO:0007669"/>
    <property type="project" value="UniProtKB-EC"/>
</dbReference>
<dbReference type="Proteomes" id="UP000554286">
    <property type="component" value="Unassembled WGS sequence"/>
</dbReference>
<dbReference type="InterPro" id="IPR000719">
    <property type="entry name" value="Prot_kinase_dom"/>
</dbReference>
<dbReference type="CDD" id="cd14014">
    <property type="entry name" value="STKc_PknB_like"/>
    <property type="match status" value="1"/>
</dbReference>
<evidence type="ECO:0000256" key="3">
    <source>
        <dbReference type="ARBA" id="ARBA00022777"/>
    </source>
</evidence>
<dbReference type="PROSITE" id="PS00107">
    <property type="entry name" value="PROTEIN_KINASE_ATP"/>
    <property type="match status" value="1"/>
</dbReference>
<comment type="caution">
    <text evidence="7">The sequence shown here is derived from an EMBL/GenBank/DDBJ whole genome shotgun (WGS) entry which is preliminary data.</text>
</comment>
<feature type="domain" description="Protein kinase" evidence="6">
    <location>
        <begin position="14"/>
        <end position="277"/>
    </location>
</feature>
<dbReference type="EC" id="2.7.11.1" evidence="7"/>
<dbReference type="PANTHER" id="PTHR43289:SF6">
    <property type="entry name" value="SERINE_THREONINE-PROTEIN KINASE NEKL-3"/>
    <property type="match status" value="1"/>
</dbReference>
<dbReference type="SUPFAM" id="SSF56112">
    <property type="entry name" value="Protein kinase-like (PK-like)"/>
    <property type="match status" value="1"/>
</dbReference>
<dbReference type="RefSeq" id="WP_184042396.1">
    <property type="nucleotide sequence ID" value="NZ_JACIGK010000002.1"/>
</dbReference>
<keyword evidence="4 5" id="KW-0067">ATP-binding</keyword>
<dbReference type="Gene3D" id="3.30.200.20">
    <property type="entry name" value="Phosphorylase Kinase, domain 1"/>
    <property type="match status" value="1"/>
</dbReference>
<dbReference type="PANTHER" id="PTHR43289">
    <property type="entry name" value="MITOGEN-ACTIVATED PROTEIN KINASE KINASE KINASE 20-RELATED"/>
    <property type="match status" value="1"/>
</dbReference>
<dbReference type="Pfam" id="PF00069">
    <property type="entry name" value="Pkinase"/>
    <property type="match status" value="1"/>
</dbReference>
<proteinExistence type="predicted"/>
<dbReference type="AlphaFoldDB" id="A0A7W6RA46"/>
<name>A0A7W6RA46_9PROT</name>
<keyword evidence="3 7" id="KW-0418">Kinase</keyword>
<evidence type="ECO:0000313" key="7">
    <source>
        <dbReference type="EMBL" id="MBB4264760.1"/>
    </source>
</evidence>
<dbReference type="PROSITE" id="PS00108">
    <property type="entry name" value="PROTEIN_KINASE_ST"/>
    <property type="match status" value="1"/>
</dbReference>
<dbReference type="SMART" id="SM00220">
    <property type="entry name" value="S_TKc"/>
    <property type="match status" value="1"/>
</dbReference>
<reference evidence="7 8" key="1">
    <citation type="submission" date="2020-08" db="EMBL/GenBank/DDBJ databases">
        <title>Genome sequencing of Purple Non-Sulfur Bacteria from various extreme environments.</title>
        <authorList>
            <person name="Mayer M."/>
        </authorList>
    </citation>
    <scope>NUCLEOTIDE SEQUENCE [LARGE SCALE GENOMIC DNA]</scope>
    <source>
        <strain evidence="7 8">JA131</strain>
    </source>
</reference>
<evidence type="ECO:0000259" key="6">
    <source>
        <dbReference type="PROSITE" id="PS50011"/>
    </source>
</evidence>
<keyword evidence="8" id="KW-1185">Reference proteome</keyword>
<keyword evidence="1 7" id="KW-0808">Transferase</keyword>
<evidence type="ECO:0000256" key="5">
    <source>
        <dbReference type="PROSITE-ProRule" id="PRU10141"/>
    </source>
</evidence>
<evidence type="ECO:0000256" key="2">
    <source>
        <dbReference type="ARBA" id="ARBA00022741"/>
    </source>
</evidence>